<organism evidence="2 3">
    <name type="scientific">Cercophora newfieldiana</name>
    <dbReference type="NCBI Taxonomy" id="92897"/>
    <lineage>
        <taxon>Eukaryota</taxon>
        <taxon>Fungi</taxon>
        <taxon>Dikarya</taxon>
        <taxon>Ascomycota</taxon>
        <taxon>Pezizomycotina</taxon>
        <taxon>Sordariomycetes</taxon>
        <taxon>Sordariomycetidae</taxon>
        <taxon>Sordariales</taxon>
        <taxon>Lasiosphaeriaceae</taxon>
        <taxon>Cercophora</taxon>
    </lineage>
</organism>
<evidence type="ECO:0000313" key="3">
    <source>
        <dbReference type="Proteomes" id="UP001174936"/>
    </source>
</evidence>
<feature type="region of interest" description="Disordered" evidence="1">
    <location>
        <begin position="291"/>
        <end position="361"/>
    </location>
</feature>
<feature type="compositionally biased region" description="Polar residues" evidence="1">
    <location>
        <begin position="342"/>
        <end position="352"/>
    </location>
</feature>
<sequence length="445" mass="48755">MTRPCHLTRKRHYNNIHWTADTMLRHKPTVISLTMAEVKEVDNRRRFRKHLEIDDSRLQRNKVTTAPREIPSITIDPPLMSPVRAPVSSSTGNTQSSPPLIGHRQTTPSRSLAQPRVGEGAERPAASPSEFRRRREAQRLASLERGRGHGSLSSPPPRFLVGGRLFDMNIQTAAEPGSDAPLSYTLPSMTDEPQRFRSEPEAITPARYQPHTAVSNDRPSTGVALGHSPAEESPHGSRSTGQVPSPGAHRPSTTKIESEAKQNSGRQQVTTQVNPCYSLVDVVHFDYQEEGSPTTANLHNGHESESSTAEVAAPRSPSEGESPIPSPRTPGGLLRIYDDSLPASSQPRTPQNLPEARHQSRLRGSYTVPARHASHSVRTPTTGRLRRRFEDRIPSPPGLQRPGFVGLYGGVENADDDSFSLSQAFPDGATGTDDDQIQSSPRSPF</sequence>
<keyword evidence="3" id="KW-1185">Reference proteome</keyword>
<dbReference type="AlphaFoldDB" id="A0AA40CVZ8"/>
<dbReference type="Proteomes" id="UP001174936">
    <property type="component" value="Unassembled WGS sequence"/>
</dbReference>
<gene>
    <name evidence="2" type="ORF">B0T16DRAFT_74307</name>
</gene>
<feature type="region of interest" description="Disordered" evidence="1">
    <location>
        <begin position="58"/>
        <end position="134"/>
    </location>
</feature>
<comment type="caution">
    <text evidence="2">The sequence shown here is derived from an EMBL/GenBank/DDBJ whole genome shotgun (WGS) entry which is preliminary data.</text>
</comment>
<feature type="compositionally biased region" description="Polar residues" evidence="1">
    <location>
        <begin position="87"/>
        <end position="112"/>
    </location>
</feature>
<feature type="region of interest" description="Disordered" evidence="1">
    <location>
        <begin position="174"/>
        <end position="272"/>
    </location>
</feature>
<protein>
    <submittedName>
        <fullName evidence="2">Uncharacterized protein</fullName>
    </submittedName>
</protein>
<name>A0AA40CVZ8_9PEZI</name>
<accession>A0AA40CVZ8</accession>
<evidence type="ECO:0000313" key="2">
    <source>
        <dbReference type="EMBL" id="KAK0651203.1"/>
    </source>
</evidence>
<evidence type="ECO:0000256" key="1">
    <source>
        <dbReference type="SAM" id="MobiDB-lite"/>
    </source>
</evidence>
<dbReference type="EMBL" id="JAULSV010000002">
    <property type="protein sequence ID" value="KAK0651203.1"/>
    <property type="molecule type" value="Genomic_DNA"/>
</dbReference>
<proteinExistence type="predicted"/>
<feature type="region of interest" description="Disordered" evidence="1">
    <location>
        <begin position="391"/>
        <end position="445"/>
    </location>
</feature>
<feature type="compositionally biased region" description="Polar residues" evidence="1">
    <location>
        <begin position="251"/>
        <end position="272"/>
    </location>
</feature>
<reference evidence="2" key="1">
    <citation type="submission" date="2023-06" db="EMBL/GenBank/DDBJ databases">
        <title>Genome-scale phylogeny and comparative genomics of the fungal order Sordariales.</title>
        <authorList>
            <consortium name="Lawrence Berkeley National Laboratory"/>
            <person name="Hensen N."/>
            <person name="Bonometti L."/>
            <person name="Westerberg I."/>
            <person name="Brannstrom I.O."/>
            <person name="Guillou S."/>
            <person name="Cros-Aarteil S."/>
            <person name="Calhoun S."/>
            <person name="Haridas S."/>
            <person name="Kuo A."/>
            <person name="Mondo S."/>
            <person name="Pangilinan J."/>
            <person name="Riley R."/>
            <person name="Labutti K."/>
            <person name="Andreopoulos B."/>
            <person name="Lipzen A."/>
            <person name="Chen C."/>
            <person name="Yanf M."/>
            <person name="Daum C."/>
            <person name="Ng V."/>
            <person name="Clum A."/>
            <person name="Steindorff A."/>
            <person name="Ohm R."/>
            <person name="Martin F."/>
            <person name="Silar P."/>
            <person name="Natvig D."/>
            <person name="Lalanne C."/>
            <person name="Gautier V."/>
            <person name="Ament-Velasquez S.L."/>
            <person name="Kruys A."/>
            <person name="Hutchinson M.I."/>
            <person name="Powell A.J."/>
            <person name="Barry K."/>
            <person name="Miller A.N."/>
            <person name="Grigoriev I.V."/>
            <person name="Debuchy R."/>
            <person name="Gladieux P."/>
            <person name="Thoren M.H."/>
            <person name="Johannesson H."/>
        </authorList>
    </citation>
    <scope>NUCLEOTIDE SEQUENCE</scope>
    <source>
        <strain evidence="2">SMH2532-1</strain>
    </source>
</reference>
<feature type="compositionally biased region" description="Low complexity" evidence="1">
    <location>
        <begin position="314"/>
        <end position="323"/>
    </location>
</feature>